<name>A0A7Y0FLD3_9BACT</name>
<dbReference type="Gene3D" id="3.30.530.80">
    <property type="match status" value="1"/>
</dbReference>
<evidence type="ECO:0000313" key="3">
    <source>
        <dbReference type="EMBL" id="NML64380.1"/>
    </source>
</evidence>
<keyword evidence="4" id="KW-1185">Reference proteome</keyword>
<sequence>MKTFLLTLLGALPLAALAQQPEATRPPVTYRVGLRRAPLYRRAADTLRPAEVFAPSQAAVSVVGELSSRWVVVAREGFRYLTPAAALVGYNPADADAPPLSATTHRITYEGVVQVPGASQADLFDRARRWVSQTYNQQNAEVEREDAASGLLQLRGTRLAQVYQDYQGVPRATYAGVVRHSLSIYVKDGRYKYVLTDFVHDAKGVPNLRSGGALEQKRTSLFGYGGLGSYQTWTELKTDALRDARTLVAGLEAAMTLQKARIQRSASDF</sequence>
<accession>A0A7Y0FLD3</accession>
<evidence type="ECO:0000313" key="4">
    <source>
        <dbReference type="Proteomes" id="UP000559626"/>
    </source>
</evidence>
<feature type="domain" description="DUF4468" evidence="2">
    <location>
        <begin position="109"/>
        <end position="199"/>
    </location>
</feature>
<keyword evidence="1" id="KW-0732">Signal</keyword>
<feature type="chain" id="PRO_5030995907" evidence="1">
    <location>
        <begin position="19"/>
        <end position="269"/>
    </location>
</feature>
<organism evidence="3 4">
    <name type="scientific">Hymenobacter polaris</name>
    <dbReference type="NCBI Taxonomy" id="2682546"/>
    <lineage>
        <taxon>Bacteria</taxon>
        <taxon>Pseudomonadati</taxon>
        <taxon>Bacteroidota</taxon>
        <taxon>Cytophagia</taxon>
        <taxon>Cytophagales</taxon>
        <taxon>Hymenobacteraceae</taxon>
        <taxon>Hymenobacter</taxon>
    </lineage>
</organism>
<reference evidence="3 4" key="1">
    <citation type="submission" date="2020-04" db="EMBL/GenBank/DDBJ databases">
        <title>Hymenobacter polaris sp. nov., isolated from Arctic soil.</title>
        <authorList>
            <person name="Dahal R.H."/>
        </authorList>
    </citation>
    <scope>NUCLEOTIDE SEQUENCE [LARGE SCALE GENOMIC DNA]</scope>
    <source>
        <strain evidence="3 4">RP-2-7</strain>
    </source>
</reference>
<protein>
    <submittedName>
        <fullName evidence="3">DUF4468 domain-containing protein</fullName>
    </submittedName>
</protein>
<dbReference type="RefSeq" id="WP_169529683.1">
    <property type="nucleotide sequence ID" value="NZ_JABBGH010000001.1"/>
</dbReference>
<dbReference type="Proteomes" id="UP000559626">
    <property type="component" value="Unassembled WGS sequence"/>
</dbReference>
<feature type="signal peptide" evidence="1">
    <location>
        <begin position="1"/>
        <end position="18"/>
    </location>
</feature>
<evidence type="ECO:0000256" key="1">
    <source>
        <dbReference type="SAM" id="SignalP"/>
    </source>
</evidence>
<dbReference type="AlphaFoldDB" id="A0A7Y0FLD3"/>
<evidence type="ECO:0000259" key="2">
    <source>
        <dbReference type="Pfam" id="PF14730"/>
    </source>
</evidence>
<comment type="caution">
    <text evidence="3">The sequence shown here is derived from an EMBL/GenBank/DDBJ whole genome shotgun (WGS) entry which is preliminary data.</text>
</comment>
<gene>
    <name evidence="3" type="ORF">HHL22_04095</name>
</gene>
<dbReference type="InterPro" id="IPR027823">
    <property type="entry name" value="DUF4468"/>
</dbReference>
<dbReference type="Pfam" id="PF14730">
    <property type="entry name" value="DUF4468"/>
    <property type="match status" value="1"/>
</dbReference>
<proteinExistence type="predicted"/>
<dbReference type="EMBL" id="JABBGH010000001">
    <property type="protein sequence ID" value="NML64380.1"/>
    <property type="molecule type" value="Genomic_DNA"/>
</dbReference>